<dbReference type="EMBL" id="OB794564">
    <property type="protein sequence ID" value="CAD7430603.1"/>
    <property type="molecule type" value="Genomic_DNA"/>
</dbReference>
<accession>A0A7R9EAS3</accession>
<reference evidence="2" key="1">
    <citation type="submission" date="2020-11" db="EMBL/GenBank/DDBJ databases">
        <authorList>
            <person name="Tran Van P."/>
        </authorList>
    </citation>
    <scope>NUCLEOTIDE SEQUENCE</scope>
</reference>
<protein>
    <submittedName>
        <fullName evidence="2">Uncharacterized protein</fullName>
    </submittedName>
</protein>
<gene>
    <name evidence="2" type="ORF">TMSB3V08_LOCUS7357</name>
</gene>
<feature type="region of interest" description="Disordered" evidence="1">
    <location>
        <begin position="43"/>
        <end position="75"/>
    </location>
</feature>
<dbReference type="AlphaFoldDB" id="A0A7R9EAS3"/>
<evidence type="ECO:0000313" key="2">
    <source>
        <dbReference type="EMBL" id="CAD7430603.1"/>
    </source>
</evidence>
<sequence>MFEHLCGLVVRVPGYRSRFDPQHFQNFSVKQWVHNRVLNGEFRGPQVNDGRNGHGPVAEENEHLTDDSEENQNSNVVSTRNYFNRAPVNVSGAQGDLQADPVQRSIDTLCTQVEALTKTVALMEQKIAILENKLKNVLTFKNL</sequence>
<evidence type="ECO:0000256" key="1">
    <source>
        <dbReference type="SAM" id="MobiDB-lite"/>
    </source>
</evidence>
<proteinExistence type="predicted"/>
<name>A0A7R9EAS3_9NEOP</name>
<organism evidence="2">
    <name type="scientific">Timema monikensis</name>
    <dbReference type="NCBI Taxonomy" id="170555"/>
    <lineage>
        <taxon>Eukaryota</taxon>
        <taxon>Metazoa</taxon>
        <taxon>Ecdysozoa</taxon>
        <taxon>Arthropoda</taxon>
        <taxon>Hexapoda</taxon>
        <taxon>Insecta</taxon>
        <taxon>Pterygota</taxon>
        <taxon>Neoptera</taxon>
        <taxon>Polyneoptera</taxon>
        <taxon>Phasmatodea</taxon>
        <taxon>Timematodea</taxon>
        <taxon>Timematoidea</taxon>
        <taxon>Timematidae</taxon>
        <taxon>Timema</taxon>
    </lineage>
</organism>